<dbReference type="Proteomes" id="UP000015523">
    <property type="component" value="Unassembled WGS sequence"/>
</dbReference>
<evidence type="ECO:0000256" key="5">
    <source>
        <dbReference type="ARBA" id="ARBA00022962"/>
    </source>
</evidence>
<dbReference type="InterPro" id="IPR029062">
    <property type="entry name" value="Class_I_gatase-like"/>
</dbReference>
<evidence type="ECO:0000259" key="9">
    <source>
        <dbReference type="Pfam" id="PF07685"/>
    </source>
</evidence>
<dbReference type="OrthoDB" id="9808302at2"/>
<dbReference type="EMBL" id="AUWY01000094">
    <property type="protein sequence ID" value="EQB31617.1"/>
    <property type="molecule type" value="Genomic_DNA"/>
</dbReference>
<gene>
    <name evidence="7" type="primary">cobQ</name>
    <name evidence="10" type="ORF">M529_13860</name>
</gene>
<dbReference type="SUPFAM" id="SSF52540">
    <property type="entry name" value="P-loop containing nucleoside triphosphate hydrolases"/>
    <property type="match status" value="1"/>
</dbReference>
<dbReference type="InterPro" id="IPR004459">
    <property type="entry name" value="CobQ_synth"/>
</dbReference>
<dbReference type="STRING" id="1346791.M529_13860"/>
<dbReference type="GO" id="GO:0015420">
    <property type="term" value="F:ABC-type vitamin B12 transporter activity"/>
    <property type="evidence" value="ECO:0007669"/>
    <property type="project" value="UniProtKB-UniRule"/>
</dbReference>
<evidence type="ECO:0000256" key="4">
    <source>
        <dbReference type="ARBA" id="ARBA00022573"/>
    </source>
</evidence>
<dbReference type="PANTHER" id="PTHR21343:SF1">
    <property type="entry name" value="COBYRIC ACID SYNTHASE"/>
    <property type="match status" value="1"/>
</dbReference>
<evidence type="ECO:0000259" key="8">
    <source>
        <dbReference type="Pfam" id="PF01656"/>
    </source>
</evidence>
<evidence type="ECO:0000256" key="3">
    <source>
        <dbReference type="ARBA" id="ARBA00019833"/>
    </source>
</evidence>
<comment type="similarity">
    <text evidence="2 7">Belongs to the CobB/CobQ family. CobQ subfamily.</text>
</comment>
<accession>T0J459</accession>
<dbReference type="HAMAP" id="MF_00028">
    <property type="entry name" value="CobQ"/>
    <property type="match status" value="1"/>
</dbReference>
<dbReference type="Pfam" id="PF01656">
    <property type="entry name" value="CbiA"/>
    <property type="match status" value="1"/>
</dbReference>
<feature type="domain" description="CobQ/CobB/MinD/ParA nucleotide binding" evidence="8">
    <location>
        <begin position="5"/>
        <end position="236"/>
    </location>
</feature>
<proteinExistence type="inferred from homology"/>
<evidence type="ECO:0000313" key="10">
    <source>
        <dbReference type="EMBL" id="EQB31617.1"/>
    </source>
</evidence>
<keyword evidence="4 7" id="KW-0169">Cobalamin biosynthesis</keyword>
<evidence type="ECO:0000313" key="11">
    <source>
        <dbReference type="Proteomes" id="UP000015523"/>
    </source>
</evidence>
<dbReference type="PATRIC" id="fig|1346791.3.peg.2667"/>
<feature type="active site" evidence="7">
    <location>
        <position position="428"/>
    </location>
</feature>
<evidence type="ECO:0000256" key="7">
    <source>
        <dbReference type="HAMAP-Rule" id="MF_00028"/>
    </source>
</evidence>
<dbReference type="Gene3D" id="3.40.50.880">
    <property type="match status" value="1"/>
</dbReference>
<feature type="active site" description="Nucleophile" evidence="7">
    <location>
        <position position="332"/>
    </location>
</feature>
<dbReference type="SUPFAM" id="SSF52317">
    <property type="entry name" value="Class I glutamine amidotransferase-like"/>
    <property type="match status" value="1"/>
</dbReference>
<comment type="pathway">
    <text evidence="1 7">Cofactor biosynthesis; adenosylcobalamin biosynthesis.</text>
</comment>
<dbReference type="Pfam" id="PF07685">
    <property type="entry name" value="GATase_3"/>
    <property type="match status" value="1"/>
</dbReference>
<keyword evidence="5 7" id="KW-0315">Glutamine amidotransferase</keyword>
<dbReference type="NCBIfam" id="NF001989">
    <property type="entry name" value="PRK00784.1"/>
    <property type="match status" value="1"/>
</dbReference>
<dbReference type="InterPro" id="IPR033949">
    <property type="entry name" value="CobQ_GATase1"/>
</dbReference>
<feature type="domain" description="CobB/CobQ-like glutamine amidotransferase" evidence="9">
    <location>
        <begin position="253"/>
        <end position="433"/>
    </location>
</feature>
<dbReference type="CDD" id="cd01750">
    <property type="entry name" value="GATase1_CobQ"/>
    <property type="match status" value="1"/>
</dbReference>
<evidence type="ECO:0000256" key="6">
    <source>
        <dbReference type="ARBA" id="ARBA00025166"/>
    </source>
</evidence>
<dbReference type="GO" id="GO:0009236">
    <property type="term" value="P:cobalamin biosynthetic process"/>
    <property type="evidence" value="ECO:0007669"/>
    <property type="project" value="UniProtKB-UniRule"/>
</dbReference>
<sequence>MAGLMLQGTGSDVGKSVLVAGLCRAFANRGLSVLPFKPQNMSNNAAVTPEGGEIGRAQALQALAARATPHTDMNPVLLKPQADRTSQLIVHGQVRGTLGAANFREARRPLLPEVMASYRRLAARCDLVVVEGAGSPAEINLRQGDIANMGFAREGGVPVVLVGDIDRGGVIAAIAGTRAVLEPEDATMIRGFLINKFRGDPALFADGYAGIERLSGWRGYGVVPWLPATVRLPSEDAVVLERGLGATPGRTLVACPILPRIANFDDLDPLRLEPEVDVAMIPPGTPIPADAALVILPGSKATLADMAFLREQGWDIDILAHRRQGGMVMGLCGGFQMLGRTIADPHGIEGPAGTVAGLGLLDVETELLPEKTVRPVRGRALEQDMQGYEIHLGTTRGPDADRPFARLDGGEADGALSADGRVIGTYCHGLFGSTGLRRALLEKIGARSAGRNHAAAVDAALDEIAMALERHLDVDGLLALAREGV</sequence>
<dbReference type="InterPro" id="IPR027417">
    <property type="entry name" value="P-loop_NTPase"/>
</dbReference>
<dbReference type="InterPro" id="IPR002586">
    <property type="entry name" value="CobQ/CobB/MinD/ParA_Nub-bd_dom"/>
</dbReference>
<organism evidence="10 11">
    <name type="scientific">Sphingobium ummariense RL-3</name>
    <dbReference type="NCBI Taxonomy" id="1346791"/>
    <lineage>
        <taxon>Bacteria</taxon>
        <taxon>Pseudomonadati</taxon>
        <taxon>Pseudomonadota</taxon>
        <taxon>Alphaproteobacteria</taxon>
        <taxon>Sphingomonadales</taxon>
        <taxon>Sphingomonadaceae</taxon>
        <taxon>Sphingobium</taxon>
    </lineage>
</organism>
<evidence type="ECO:0000256" key="1">
    <source>
        <dbReference type="ARBA" id="ARBA00004953"/>
    </source>
</evidence>
<evidence type="ECO:0000256" key="2">
    <source>
        <dbReference type="ARBA" id="ARBA00006205"/>
    </source>
</evidence>
<dbReference type="GO" id="GO:0003824">
    <property type="term" value="F:catalytic activity"/>
    <property type="evidence" value="ECO:0007669"/>
    <property type="project" value="InterPro"/>
</dbReference>
<dbReference type="RefSeq" id="WP_021318561.1">
    <property type="nucleotide sequence ID" value="NZ_AUWY01000094.1"/>
</dbReference>
<dbReference type="Gene3D" id="3.40.50.300">
    <property type="entry name" value="P-loop containing nucleotide triphosphate hydrolases"/>
    <property type="match status" value="1"/>
</dbReference>
<comment type="function">
    <text evidence="6 7">Catalyzes amidations at positions B, D, E, and G on adenosylcobyrinic A,C-diamide. NH(2) groups are provided by glutamine, and one molecule of ATP is hydrogenolyzed for each amidation.</text>
</comment>
<reference evidence="10 11" key="1">
    <citation type="journal article" date="2013" name="Genome Announc.">
        <title>Draft Genome Sequence of Sphingobium ummariense Strain RL-3, a Hexachlorocyclohexane-Degrading Bacterium.</title>
        <authorList>
            <person name="Kohli P."/>
            <person name="Dua A."/>
            <person name="Sangwan N."/>
            <person name="Oldach P."/>
            <person name="Khurana J.P."/>
            <person name="Lal R."/>
        </authorList>
    </citation>
    <scope>NUCLEOTIDE SEQUENCE [LARGE SCALE GENOMIC DNA]</scope>
    <source>
        <strain evidence="10 11">RL-3</strain>
    </source>
</reference>
<dbReference type="UniPathway" id="UPA00148"/>
<dbReference type="InterPro" id="IPR011698">
    <property type="entry name" value="GATase_3"/>
</dbReference>
<comment type="caution">
    <text evidence="10">The sequence shown here is derived from an EMBL/GenBank/DDBJ whole genome shotgun (WGS) entry which is preliminary data.</text>
</comment>
<dbReference type="AlphaFoldDB" id="T0J459"/>
<keyword evidence="11" id="KW-1185">Reference proteome</keyword>
<dbReference type="PROSITE" id="PS51274">
    <property type="entry name" value="GATASE_COBBQ"/>
    <property type="match status" value="1"/>
</dbReference>
<dbReference type="NCBIfam" id="TIGR00313">
    <property type="entry name" value="cobQ"/>
    <property type="match status" value="1"/>
</dbReference>
<protein>
    <recommendedName>
        <fullName evidence="3 7">Cobyric acid synthase</fullName>
    </recommendedName>
</protein>
<name>T0J459_9SPHN</name>
<dbReference type="eggNOG" id="COG1492">
    <property type="taxonomic scope" value="Bacteria"/>
</dbReference>
<dbReference type="PANTHER" id="PTHR21343">
    <property type="entry name" value="DETHIOBIOTIN SYNTHETASE"/>
    <property type="match status" value="1"/>
</dbReference>